<dbReference type="InterPro" id="IPR050078">
    <property type="entry name" value="Ribosomal_L11_MeTrfase_PrmA"/>
</dbReference>
<evidence type="ECO:0000313" key="3">
    <source>
        <dbReference type="EMBL" id="MFC4666794.1"/>
    </source>
</evidence>
<reference evidence="4" key="1">
    <citation type="journal article" date="2019" name="Int. J. Syst. Evol. Microbiol.">
        <title>The Global Catalogue of Microorganisms (GCM) 10K type strain sequencing project: providing services to taxonomists for standard genome sequencing and annotation.</title>
        <authorList>
            <consortium name="The Broad Institute Genomics Platform"/>
            <consortium name="The Broad Institute Genome Sequencing Center for Infectious Disease"/>
            <person name="Wu L."/>
            <person name="Ma J."/>
        </authorList>
    </citation>
    <scope>NUCLEOTIDE SEQUENCE [LARGE SCALE GENOMIC DNA]</scope>
    <source>
        <strain evidence="4">CGMCC 4.7357</strain>
    </source>
</reference>
<evidence type="ECO:0000256" key="1">
    <source>
        <dbReference type="ARBA" id="ARBA00022603"/>
    </source>
</evidence>
<keyword evidence="1 3" id="KW-0489">Methyltransferase</keyword>
<sequence>MTHYKVEIKYVDLPGELSSEIVTDILSQMLADIGFESFEYQEEGCCGYIQQELLDKESIDNVVSSFPIENVKMDYSLELIPNKDWNKEWESKYFQPVVVNDQCIIKAPFHEVDKSYKYTILIDSKMAFGTGSHDTTALIMRYLISHKPEGKIVLDMGCGTGVLAIAANLFEAKETDAIDIDQSAVDNTIKNLELNLISHCNVIKGDASAIPSNKQYDLIMANIMRNILLEDMDKYEKVLKEEGKLIMSGFYQQDAEIITQKAQSLGLKMIYQESTPQGWTMVVVQKCC</sequence>
<name>A0ABV9K9U8_9PORP</name>
<keyword evidence="2" id="KW-0808">Transferase</keyword>
<evidence type="ECO:0000256" key="2">
    <source>
        <dbReference type="ARBA" id="ARBA00022679"/>
    </source>
</evidence>
<proteinExistence type="predicted"/>
<keyword evidence="4" id="KW-1185">Reference proteome</keyword>
<dbReference type="NCBIfam" id="NF001785">
    <property type="entry name" value="PRK00517.2-2"/>
    <property type="match status" value="1"/>
</dbReference>
<dbReference type="Gene3D" id="3.40.50.150">
    <property type="entry name" value="Vaccinia Virus protein VP39"/>
    <property type="match status" value="1"/>
</dbReference>
<dbReference type="GO" id="GO:0005840">
    <property type="term" value="C:ribosome"/>
    <property type="evidence" value="ECO:0007669"/>
    <property type="project" value="UniProtKB-KW"/>
</dbReference>
<dbReference type="PANTHER" id="PTHR43648">
    <property type="entry name" value="ELECTRON TRANSFER FLAVOPROTEIN BETA SUBUNIT LYSINE METHYLTRANSFERASE"/>
    <property type="match status" value="1"/>
</dbReference>
<organism evidence="3 4">
    <name type="scientific">Falsiporphyromonas endometrii</name>
    <dbReference type="NCBI Taxonomy" id="1387297"/>
    <lineage>
        <taxon>Bacteria</taxon>
        <taxon>Pseudomonadati</taxon>
        <taxon>Bacteroidota</taxon>
        <taxon>Bacteroidia</taxon>
        <taxon>Bacteroidales</taxon>
        <taxon>Porphyromonadaceae</taxon>
        <taxon>Falsiporphyromonas</taxon>
    </lineage>
</organism>
<dbReference type="GO" id="GO:0032259">
    <property type="term" value="P:methylation"/>
    <property type="evidence" value="ECO:0007669"/>
    <property type="project" value="UniProtKB-KW"/>
</dbReference>
<dbReference type="SUPFAM" id="SSF53335">
    <property type="entry name" value="S-adenosyl-L-methionine-dependent methyltransferases"/>
    <property type="match status" value="1"/>
</dbReference>
<dbReference type="CDD" id="cd02440">
    <property type="entry name" value="AdoMet_MTases"/>
    <property type="match status" value="1"/>
</dbReference>
<gene>
    <name evidence="3" type="primary">prmA</name>
    <name evidence="3" type="ORF">ACFO3G_09340</name>
</gene>
<protein>
    <submittedName>
        <fullName evidence="3">50S ribosomal protein L11 methyltransferase</fullName>
    </submittedName>
</protein>
<accession>A0ABV9K9U8</accession>
<dbReference type="RefSeq" id="WP_380080205.1">
    <property type="nucleotide sequence ID" value="NZ_JBHSGO010000215.1"/>
</dbReference>
<keyword evidence="3" id="KW-0687">Ribonucleoprotein</keyword>
<dbReference type="Proteomes" id="UP001596020">
    <property type="component" value="Unassembled WGS sequence"/>
</dbReference>
<keyword evidence="3" id="KW-0689">Ribosomal protein</keyword>
<dbReference type="EMBL" id="JBHSGO010000215">
    <property type="protein sequence ID" value="MFC4666794.1"/>
    <property type="molecule type" value="Genomic_DNA"/>
</dbReference>
<dbReference type="InterPro" id="IPR029063">
    <property type="entry name" value="SAM-dependent_MTases_sf"/>
</dbReference>
<dbReference type="PANTHER" id="PTHR43648:SF1">
    <property type="entry name" value="ELECTRON TRANSFER FLAVOPROTEIN BETA SUBUNIT LYSINE METHYLTRANSFERASE"/>
    <property type="match status" value="1"/>
</dbReference>
<comment type="caution">
    <text evidence="3">The sequence shown here is derived from an EMBL/GenBank/DDBJ whole genome shotgun (WGS) entry which is preliminary data.</text>
</comment>
<dbReference type="GO" id="GO:0008168">
    <property type="term" value="F:methyltransferase activity"/>
    <property type="evidence" value="ECO:0007669"/>
    <property type="project" value="UniProtKB-KW"/>
</dbReference>
<dbReference type="Pfam" id="PF06325">
    <property type="entry name" value="PrmA"/>
    <property type="match status" value="1"/>
</dbReference>
<evidence type="ECO:0000313" key="4">
    <source>
        <dbReference type="Proteomes" id="UP001596020"/>
    </source>
</evidence>